<dbReference type="EMBL" id="GEDG01025920">
    <property type="protein sequence ID" value="JAP14904.1"/>
    <property type="molecule type" value="Transcribed_RNA"/>
</dbReference>
<accession>A0A0V0H3J9</accession>
<protein>
    <submittedName>
        <fullName evidence="2">Putative ovule protein</fullName>
    </submittedName>
</protein>
<proteinExistence type="predicted"/>
<feature type="region of interest" description="Disordered" evidence="1">
    <location>
        <begin position="1"/>
        <end position="24"/>
    </location>
</feature>
<organism evidence="2">
    <name type="scientific">Solanum chacoense</name>
    <name type="common">Chaco potato</name>
    <dbReference type="NCBI Taxonomy" id="4108"/>
    <lineage>
        <taxon>Eukaryota</taxon>
        <taxon>Viridiplantae</taxon>
        <taxon>Streptophyta</taxon>
        <taxon>Embryophyta</taxon>
        <taxon>Tracheophyta</taxon>
        <taxon>Spermatophyta</taxon>
        <taxon>Magnoliopsida</taxon>
        <taxon>eudicotyledons</taxon>
        <taxon>Gunneridae</taxon>
        <taxon>Pentapetalae</taxon>
        <taxon>asterids</taxon>
        <taxon>lamiids</taxon>
        <taxon>Solanales</taxon>
        <taxon>Solanaceae</taxon>
        <taxon>Solanoideae</taxon>
        <taxon>Solaneae</taxon>
        <taxon>Solanum</taxon>
    </lineage>
</organism>
<reference evidence="2" key="1">
    <citation type="submission" date="2015-12" db="EMBL/GenBank/DDBJ databases">
        <title>Gene expression during late stages of embryo sac development: a critical building block for successful pollen-pistil interactions.</title>
        <authorList>
            <person name="Liu Y."/>
            <person name="Joly V."/>
            <person name="Sabar M."/>
            <person name="Matton D.P."/>
        </authorList>
    </citation>
    <scope>NUCLEOTIDE SEQUENCE</scope>
</reference>
<evidence type="ECO:0000256" key="1">
    <source>
        <dbReference type="SAM" id="MobiDB-lite"/>
    </source>
</evidence>
<sequence>MQKKIHTEKGPNFLKKNQTYTEKSPKNQEMLFSNCCQSATLDNTLNQKSECSTSSLSGKKTFFFY</sequence>
<dbReference type="AlphaFoldDB" id="A0A0V0H3J9"/>
<name>A0A0V0H3J9_SOLCH</name>
<evidence type="ECO:0000313" key="2">
    <source>
        <dbReference type="EMBL" id="JAP14904.1"/>
    </source>
</evidence>